<gene>
    <name evidence="1" type="ORF">H8S59_01845</name>
</gene>
<evidence type="ECO:0000313" key="1">
    <source>
        <dbReference type="EMBL" id="MBC3948514.1"/>
    </source>
</evidence>
<name>A0ABR7AUA7_9PSED</name>
<keyword evidence="2" id="KW-1185">Reference proteome</keyword>
<accession>A0ABR7AUA7</accession>
<protein>
    <recommendedName>
        <fullName evidence="3">SMI1/KNR4 family protein</fullName>
    </recommendedName>
</protein>
<dbReference type="Proteomes" id="UP000651852">
    <property type="component" value="Unassembled WGS sequence"/>
</dbReference>
<comment type="caution">
    <text evidence="1">The sequence shown here is derived from an EMBL/GenBank/DDBJ whole genome shotgun (WGS) entry which is preliminary data.</text>
</comment>
<dbReference type="SUPFAM" id="SSF160631">
    <property type="entry name" value="SMI1/KNR4-like"/>
    <property type="match status" value="1"/>
</dbReference>
<proteinExistence type="predicted"/>
<dbReference type="EMBL" id="JACONW010000004">
    <property type="protein sequence ID" value="MBC3948514.1"/>
    <property type="molecule type" value="Genomic_DNA"/>
</dbReference>
<dbReference type="RefSeq" id="WP_187520289.1">
    <property type="nucleotide sequence ID" value="NZ_JACONW010000004.1"/>
</dbReference>
<evidence type="ECO:0008006" key="3">
    <source>
        <dbReference type="Google" id="ProtNLM"/>
    </source>
</evidence>
<reference evidence="1 2" key="1">
    <citation type="submission" date="2020-08" db="EMBL/GenBank/DDBJ databases">
        <title>Putative novel bacterial strains isolated from necrotic wheat leaf tissues caused by Xanthomonas translucens.</title>
        <authorList>
            <person name="Tambong J.T."/>
        </authorList>
    </citation>
    <scope>NUCLEOTIDE SEQUENCE [LARGE SCALE GENOMIC DNA]</scope>
    <source>
        <strain evidence="1 2">DOAB 1069</strain>
    </source>
</reference>
<dbReference type="InterPro" id="IPR037883">
    <property type="entry name" value="Knr4/Smi1-like_sf"/>
</dbReference>
<evidence type="ECO:0000313" key="2">
    <source>
        <dbReference type="Proteomes" id="UP000651852"/>
    </source>
</evidence>
<organism evidence="1 2">
    <name type="scientific">Pseudomonas folii</name>
    <dbReference type="NCBI Taxonomy" id="2762593"/>
    <lineage>
        <taxon>Bacteria</taxon>
        <taxon>Pseudomonadati</taxon>
        <taxon>Pseudomonadota</taxon>
        <taxon>Gammaproteobacteria</taxon>
        <taxon>Pseudomonadales</taxon>
        <taxon>Pseudomonadaceae</taxon>
        <taxon>Pseudomonas</taxon>
    </lineage>
</organism>
<sequence length="124" mass="13916">MSLLYTDKNPPASAEDIAMAMQQCGIKPEAWITGFWAQRDGAMIEDLVQIYSTDMIAERQQTYEIAEYFPDHLLIGDDSGGRFVLLERSAEPRFYLQDSGDPFIDDAAVFSSLEALIKAVVEED</sequence>
<dbReference type="Gene3D" id="3.40.1580.10">
    <property type="entry name" value="SMI1/KNR4-like"/>
    <property type="match status" value="1"/>
</dbReference>